<dbReference type="AlphaFoldDB" id="A0A916P8S6"/>
<protein>
    <submittedName>
        <fullName evidence="1">Uncharacterized protein</fullName>
    </submittedName>
</protein>
<name>A0A916P8S6_MYCTX</name>
<evidence type="ECO:0000313" key="1">
    <source>
        <dbReference type="EMBL" id="COY98970.1"/>
    </source>
</evidence>
<dbReference type="Proteomes" id="UP000039021">
    <property type="component" value="Unassembled WGS sequence"/>
</dbReference>
<reference evidence="2" key="1">
    <citation type="submission" date="2015-03" db="EMBL/GenBank/DDBJ databases">
        <authorList>
            <consortium name="Pathogen Informatics"/>
        </authorList>
    </citation>
    <scope>NUCLEOTIDE SEQUENCE [LARGE SCALE GENOMIC DNA]</scope>
    <source>
        <strain evidence="2">N09902308</strain>
    </source>
</reference>
<gene>
    <name evidence="1" type="ORF">ERS007739_03276</name>
</gene>
<proteinExistence type="predicted"/>
<evidence type="ECO:0000313" key="2">
    <source>
        <dbReference type="Proteomes" id="UP000039021"/>
    </source>
</evidence>
<accession>A0A916P8S6</accession>
<sequence>MACARPVYDLILPVGTVGCSQHMPHGQLCGHRIVEIDYAAPDFRML</sequence>
<organism evidence="1 2">
    <name type="scientific">Mycobacterium tuberculosis</name>
    <dbReference type="NCBI Taxonomy" id="1773"/>
    <lineage>
        <taxon>Bacteria</taxon>
        <taxon>Bacillati</taxon>
        <taxon>Actinomycetota</taxon>
        <taxon>Actinomycetes</taxon>
        <taxon>Mycobacteriales</taxon>
        <taxon>Mycobacteriaceae</taxon>
        <taxon>Mycobacterium</taxon>
        <taxon>Mycobacterium tuberculosis complex</taxon>
    </lineage>
</organism>
<dbReference type="EMBL" id="CSBK01001667">
    <property type="protein sequence ID" value="COY98970.1"/>
    <property type="molecule type" value="Genomic_DNA"/>
</dbReference>
<comment type="caution">
    <text evidence="1">The sequence shown here is derived from an EMBL/GenBank/DDBJ whole genome shotgun (WGS) entry which is preliminary data.</text>
</comment>